<dbReference type="Proteomes" id="UP001211006">
    <property type="component" value="Unassembled WGS sequence"/>
</dbReference>
<sequence>MANPRVNENLVIENARLLFRNFSGRESKYNRAGQRNFCVYIEDAADAQKLIDDGWNVRVRPPREDGEEPRYYIQVAVSFENIPPTVYMITKRKKVKLDEESIDTLDFAEIRNVDLTIRPYNWVIQEGTKNEKSGVKAYLRSLYVVIEEDEFAEKYAGDEYPEE</sequence>
<organism evidence="2 4">
    <name type="scientific">Flavonifractor plautii</name>
    <name type="common">Fusobacterium plautii</name>
    <dbReference type="NCBI Taxonomy" id="292800"/>
    <lineage>
        <taxon>Bacteria</taxon>
        <taxon>Bacillati</taxon>
        <taxon>Bacillota</taxon>
        <taxon>Clostridia</taxon>
        <taxon>Eubacteriales</taxon>
        <taxon>Oscillospiraceae</taxon>
        <taxon>Flavonifractor</taxon>
    </lineage>
</organism>
<dbReference type="EMBL" id="JAQLWV010000019">
    <property type="protein sequence ID" value="MDB7934027.1"/>
    <property type="molecule type" value="Genomic_DNA"/>
</dbReference>
<dbReference type="Pfam" id="PF24083">
    <property type="entry name" value="Phage_ssDNA_bind"/>
    <property type="match status" value="1"/>
</dbReference>
<dbReference type="RefSeq" id="WP_024723714.1">
    <property type="nucleotide sequence ID" value="NZ_JADMSX010000022.1"/>
</dbReference>
<comment type="caution">
    <text evidence="2">The sequence shown here is derived from an EMBL/GenBank/DDBJ whole genome shotgun (WGS) entry which is preliminary data.</text>
</comment>
<evidence type="ECO:0000313" key="4">
    <source>
        <dbReference type="Proteomes" id="UP001211006"/>
    </source>
</evidence>
<feature type="domain" description="Putative phage ssDNA-binding" evidence="1">
    <location>
        <begin position="8"/>
        <end position="156"/>
    </location>
</feature>
<proteinExistence type="predicted"/>
<protein>
    <recommendedName>
        <fullName evidence="1">Putative phage ssDNA-binding domain-containing protein</fullName>
    </recommendedName>
</protein>
<dbReference type="AlphaFoldDB" id="A0AAW6CCY1"/>
<accession>A0AAW6CCY1</accession>
<dbReference type="Proteomes" id="UP001211173">
    <property type="component" value="Unassembled WGS sequence"/>
</dbReference>
<name>A0AAW6CCY1_FLAPL</name>
<dbReference type="InterPro" id="IPR057581">
    <property type="entry name" value="Phage_ssDNA_bind"/>
</dbReference>
<dbReference type="EMBL" id="JAQLWO010000039">
    <property type="protein sequence ID" value="MDB7908661.1"/>
    <property type="molecule type" value="Genomic_DNA"/>
</dbReference>
<evidence type="ECO:0000313" key="3">
    <source>
        <dbReference type="EMBL" id="MDB7934027.1"/>
    </source>
</evidence>
<evidence type="ECO:0000259" key="1">
    <source>
        <dbReference type="Pfam" id="PF24083"/>
    </source>
</evidence>
<reference evidence="2" key="1">
    <citation type="submission" date="2023-01" db="EMBL/GenBank/DDBJ databases">
        <title>Human gut microbiome strain richness.</title>
        <authorList>
            <person name="Chen-Liaw A."/>
        </authorList>
    </citation>
    <scope>NUCLEOTIDE SEQUENCE</scope>
    <source>
        <strain evidence="3">1001287st1_F4_1001285I_161205</strain>
        <strain evidence="2">2225st1_A6_2225SCRN_200828</strain>
    </source>
</reference>
<evidence type="ECO:0000313" key="2">
    <source>
        <dbReference type="EMBL" id="MDB7908661.1"/>
    </source>
</evidence>
<gene>
    <name evidence="2" type="ORF">PND83_22000</name>
    <name evidence="3" type="ORF">PNE06_13175</name>
</gene>